<accession>A0A397S4P0</accession>
<sequence>MEDEDITISNTHKRSTSTSVTNDMEEQIEIANTESSYVIPNNNQQPNQEEEHMEIEYPSLTEEVRIPDKSSTKKKSKNKSFTPHIITGHTVLPKLNPNIHDIMLYDIPGNWDAEQITEAINKHLGSLLKATLKKQGFFENQVNVMHACQKPITLHNVKYKWTHDNYRQEKERS</sequence>
<feature type="region of interest" description="Disordered" evidence="1">
    <location>
        <begin position="32"/>
        <end position="51"/>
    </location>
</feature>
<protein>
    <submittedName>
        <fullName evidence="2">Uncharacterized protein</fullName>
    </submittedName>
</protein>
<dbReference type="EMBL" id="QKYT01000809">
    <property type="protein sequence ID" value="RIA81360.1"/>
    <property type="molecule type" value="Genomic_DNA"/>
</dbReference>
<feature type="region of interest" description="Disordered" evidence="1">
    <location>
        <begin position="1"/>
        <end position="26"/>
    </location>
</feature>
<dbReference type="AlphaFoldDB" id="A0A397S4P0"/>
<keyword evidence="3" id="KW-1185">Reference proteome</keyword>
<evidence type="ECO:0000256" key="1">
    <source>
        <dbReference type="SAM" id="MobiDB-lite"/>
    </source>
</evidence>
<reference evidence="2 3" key="1">
    <citation type="submission" date="2018-06" db="EMBL/GenBank/DDBJ databases">
        <title>Comparative genomics reveals the genomic features of Rhizophagus irregularis, R. cerebriforme, R. diaphanum and Gigaspora rosea, and their symbiotic lifestyle signature.</title>
        <authorList>
            <person name="Morin E."/>
            <person name="San Clemente H."/>
            <person name="Chen E.C.H."/>
            <person name="De La Providencia I."/>
            <person name="Hainaut M."/>
            <person name="Kuo A."/>
            <person name="Kohler A."/>
            <person name="Murat C."/>
            <person name="Tang N."/>
            <person name="Roy S."/>
            <person name="Loubradou J."/>
            <person name="Henrissat B."/>
            <person name="Grigoriev I.V."/>
            <person name="Corradi N."/>
            <person name="Roux C."/>
            <person name="Martin F.M."/>
        </authorList>
    </citation>
    <scope>NUCLEOTIDE SEQUENCE [LARGE SCALE GENOMIC DNA]</scope>
    <source>
        <strain evidence="2 3">DAOM 227022</strain>
    </source>
</reference>
<evidence type="ECO:0000313" key="2">
    <source>
        <dbReference type="EMBL" id="RIA81360.1"/>
    </source>
</evidence>
<name>A0A397S4P0_9GLOM</name>
<evidence type="ECO:0000313" key="3">
    <source>
        <dbReference type="Proteomes" id="UP000265703"/>
    </source>
</evidence>
<organism evidence="2 3">
    <name type="scientific">Glomus cerebriforme</name>
    <dbReference type="NCBI Taxonomy" id="658196"/>
    <lineage>
        <taxon>Eukaryota</taxon>
        <taxon>Fungi</taxon>
        <taxon>Fungi incertae sedis</taxon>
        <taxon>Mucoromycota</taxon>
        <taxon>Glomeromycotina</taxon>
        <taxon>Glomeromycetes</taxon>
        <taxon>Glomerales</taxon>
        <taxon>Glomeraceae</taxon>
        <taxon>Glomus</taxon>
    </lineage>
</organism>
<gene>
    <name evidence="2" type="ORF">C1645_865029</name>
</gene>
<comment type="caution">
    <text evidence="2">The sequence shown here is derived from an EMBL/GenBank/DDBJ whole genome shotgun (WGS) entry which is preliminary data.</text>
</comment>
<dbReference type="Proteomes" id="UP000265703">
    <property type="component" value="Unassembled WGS sequence"/>
</dbReference>
<proteinExistence type="predicted"/>